<feature type="signal peptide" evidence="1">
    <location>
        <begin position="1"/>
        <end position="18"/>
    </location>
</feature>
<feature type="chain" id="PRO_5017294109" evidence="1">
    <location>
        <begin position="19"/>
        <end position="166"/>
    </location>
</feature>
<keyword evidence="3" id="KW-1185">Reference proteome</keyword>
<evidence type="ECO:0000313" key="2">
    <source>
        <dbReference type="EMBL" id="RFU79881.1"/>
    </source>
</evidence>
<proteinExistence type="predicted"/>
<dbReference type="EMBL" id="PXOA01000134">
    <property type="protein sequence ID" value="RFU79881.1"/>
    <property type="molecule type" value="Genomic_DNA"/>
</dbReference>
<accession>A0A395NWM5</accession>
<protein>
    <submittedName>
        <fullName evidence="2">Uncharacterized protein</fullName>
    </submittedName>
</protein>
<dbReference type="AlphaFoldDB" id="A0A395NWM5"/>
<evidence type="ECO:0000313" key="3">
    <source>
        <dbReference type="Proteomes" id="UP000266272"/>
    </source>
</evidence>
<name>A0A395NWM5_TRIAR</name>
<sequence>MKTFSIISLFSLVIPTLALSIGVPPGPRHVQGQVVEVLNKDWPPEEPPPVNDIVFSWCRDYNMSSTCFSRALKHGWCYDLPLLDSAVRDQLEDVGASGGQCMLYNGFDCKGPHTARFVGEHLWTKYLCPKSKVKWHRKSGSVRCCAGTPTTQWCNGDARKPDLCSK</sequence>
<organism evidence="2 3">
    <name type="scientific">Trichoderma arundinaceum</name>
    <dbReference type="NCBI Taxonomy" id="490622"/>
    <lineage>
        <taxon>Eukaryota</taxon>
        <taxon>Fungi</taxon>
        <taxon>Dikarya</taxon>
        <taxon>Ascomycota</taxon>
        <taxon>Pezizomycotina</taxon>
        <taxon>Sordariomycetes</taxon>
        <taxon>Hypocreomycetidae</taxon>
        <taxon>Hypocreales</taxon>
        <taxon>Hypocreaceae</taxon>
        <taxon>Trichoderma</taxon>
    </lineage>
</organism>
<comment type="caution">
    <text evidence="2">The sequence shown here is derived from an EMBL/GenBank/DDBJ whole genome shotgun (WGS) entry which is preliminary data.</text>
</comment>
<dbReference type="OrthoDB" id="5084295at2759"/>
<reference evidence="2 3" key="1">
    <citation type="journal article" date="2018" name="PLoS Pathog.">
        <title>Evolution of structural diversity of trichothecenes, a family of toxins produced by plant pathogenic and entomopathogenic fungi.</title>
        <authorList>
            <person name="Proctor R.H."/>
            <person name="McCormick S.P."/>
            <person name="Kim H.S."/>
            <person name="Cardoza R.E."/>
            <person name="Stanley A.M."/>
            <person name="Lindo L."/>
            <person name="Kelly A."/>
            <person name="Brown D.W."/>
            <person name="Lee T."/>
            <person name="Vaughan M.M."/>
            <person name="Alexander N.J."/>
            <person name="Busman M."/>
            <person name="Gutierrez S."/>
        </authorList>
    </citation>
    <scope>NUCLEOTIDE SEQUENCE [LARGE SCALE GENOMIC DNA]</scope>
    <source>
        <strain evidence="2 3">IBT 40837</strain>
    </source>
</reference>
<keyword evidence="1" id="KW-0732">Signal</keyword>
<dbReference type="Proteomes" id="UP000266272">
    <property type="component" value="Unassembled WGS sequence"/>
</dbReference>
<gene>
    <name evidence="2" type="ORF">TARUN_2316</name>
</gene>
<evidence type="ECO:0000256" key="1">
    <source>
        <dbReference type="SAM" id="SignalP"/>
    </source>
</evidence>